<gene>
    <name evidence="2" type="ORF">LTRI10_LOCUS46156</name>
</gene>
<dbReference type="SMART" id="SM00256">
    <property type="entry name" value="FBOX"/>
    <property type="match status" value="1"/>
</dbReference>
<evidence type="ECO:0000259" key="1">
    <source>
        <dbReference type="SMART" id="SM00256"/>
    </source>
</evidence>
<dbReference type="InterPro" id="IPR055290">
    <property type="entry name" value="At3g26010-like"/>
</dbReference>
<dbReference type="InterPro" id="IPR001810">
    <property type="entry name" value="F-box_dom"/>
</dbReference>
<proteinExistence type="predicted"/>
<name>A0AAV2GA86_9ROSI</name>
<feature type="domain" description="F-box" evidence="1">
    <location>
        <begin position="38"/>
        <end position="79"/>
    </location>
</feature>
<evidence type="ECO:0000313" key="2">
    <source>
        <dbReference type="EMBL" id="CAL1406430.1"/>
    </source>
</evidence>
<dbReference type="InterPro" id="IPR036047">
    <property type="entry name" value="F-box-like_dom_sf"/>
</dbReference>
<dbReference type="AlphaFoldDB" id="A0AAV2GA86"/>
<reference evidence="2 3" key="1">
    <citation type="submission" date="2024-04" db="EMBL/GenBank/DDBJ databases">
        <authorList>
            <person name="Fracassetti M."/>
        </authorList>
    </citation>
    <scope>NUCLEOTIDE SEQUENCE [LARGE SCALE GENOMIC DNA]</scope>
</reference>
<dbReference type="Proteomes" id="UP001497516">
    <property type="component" value="Chromosome 8"/>
</dbReference>
<dbReference type="SUPFAM" id="SSF81383">
    <property type="entry name" value="F-box domain"/>
    <property type="match status" value="1"/>
</dbReference>
<dbReference type="Pfam" id="PF12937">
    <property type="entry name" value="F-box-like"/>
    <property type="match status" value="1"/>
</dbReference>
<dbReference type="Gene3D" id="1.20.1280.50">
    <property type="match status" value="1"/>
</dbReference>
<organism evidence="2 3">
    <name type="scientific">Linum trigynum</name>
    <dbReference type="NCBI Taxonomy" id="586398"/>
    <lineage>
        <taxon>Eukaryota</taxon>
        <taxon>Viridiplantae</taxon>
        <taxon>Streptophyta</taxon>
        <taxon>Embryophyta</taxon>
        <taxon>Tracheophyta</taxon>
        <taxon>Spermatophyta</taxon>
        <taxon>Magnoliopsida</taxon>
        <taxon>eudicotyledons</taxon>
        <taxon>Gunneridae</taxon>
        <taxon>Pentapetalae</taxon>
        <taxon>rosids</taxon>
        <taxon>fabids</taxon>
        <taxon>Malpighiales</taxon>
        <taxon>Linaceae</taxon>
        <taxon>Linum</taxon>
    </lineage>
</organism>
<protein>
    <recommendedName>
        <fullName evidence="1">F-box domain-containing protein</fullName>
    </recommendedName>
</protein>
<dbReference type="PANTHER" id="PTHR35546">
    <property type="entry name" value="F-BOX PROTEIN INTERACTION DOMAIN PROTEIN-RELATED"/>
    <property type="match status" value="1"/>
</dbReference>
<dbReference type="PANTHER" id="PTHR35546:SF130">
    <property type="entry name" value="EXPRESSED PROTEIN"/>
    <property type="match status" value="1"/>
</dbReference>
<sequence length="174" mass="19820">MPTENCASDWDLPSGVRRRRPRKRLGISFEANQMMGKLGDDLLVEILIRLPNPRSACRCKSVCRRWNSLISSLCFNRRFVSHHQTMELHIPPMPGNPNELLGTILSFLPPMPYTLKVLDCVKDMVLCGFWDLDCDNGELGRSYLVCNPFTKQWVALPLAPEKSDGYKAPVARFL</sequence>
<accession>A0AAV2GA86</accession>
<evidence type="ECO:0000313" key="3">
    <source>
        <dbReference type="Proteomes" id="UP001497516"/>
    </source>
</evidence>
<dbReference type="EMBL" id="OZ034821">
    <property type="protein sequence ID" value="CAL1406430.1"/>
    <property type="molecule type" value="Genomic_DNA"/>
</dbReference>
<keyword evidence="3" id="KW-1185">Reference proteome</keyword>